<name>A0A329NUC7_9LACT</name>
<sequence>MRHAALGEVGQGPQTNPAELDARSRADDDDFLALVVADMNGDALIRHGDGADLFARLDMDVADAETPGKADGLLGGLWVGRPLDDGRDHQREAENEKNAHGDHDNL</sequence>
<comment type="caution">
    <text evidence="2">The sequence shown here is derived from an EMBL/GenBank/DDBJ whole genome shotgun (WGS) entry which is preliminary data.</text>
</comment>
<feature type="compositionally biased region" description="Basic and acidic residues" evidence="1">
    <location>
        <begin position="82"/>
        <end position="106"/>
    </location>
</feature>
<proteinExistence type="predicted"/>
<dbReference type="AlphaFoldDB" id="A0A329NUC7"/>
<feature type="region of interest" description="Disordered" evidence="1">
    <location>
        <begin position="1"/>
        <end position="24"/>
    </location>
</feature>
<organism evidence="2 3">
    <name type="scientific">Aerococcus urinae</name>
    <dbReference type="NCBI Taxonomy" id="1376"/>
    <lineage>
        <taxon>Bacteria</taxon>
        <taxon>Bacillati</taxon>
        <taxon>Bacillota</taxon>
        <taxon>Bacilli</taxon>
        <taxon>Lactobacillales</taxon>
        <taxon>Aerococcaceae</taxon>
        <taxon>Aerococcus</taxon>
    </lineage>
</organism>
<reference evidence="2 3" key="1">
    <citation type="submission" date="2018-04" db="EMBL/GenBank/DDBJ databases">
        <title>Aerococcus urinae genomes.</title>
        <authorList>
            <person name="Hilt E."/>
            <person name="Gilbert N.M."/>
            <person name="Thomas-White K."/>
            <person name="Putonti C."/>
            <person name="Lewis A.L."/>
            <person name="Visck K.L."/>
            <person name="Wolfe A.J."/>
        </authorList>
    </citation>
    <scope>NUCLEOTIDE SEQUENCE [LARGE SCALE GENOMIC DNA]</scope>
    <source>
        <strain evidence="2 3">UMB7480</strain>
    </source>
</reference>
<accession>A0A329NUC7</accession>
<feature type="region of interest" description="Disordered" evidence="1">
    <location>
        <begin position="71"/>
        <end position="106"/>
    </location>
</feature>
<evidence type="ECO:0000313" key="2">
    <source>
        <dbReference type="EMBL" id="RAV76547.1"/>
    </source>
</evidence>
<gene>
    <name evidence="2" type="ORF">DBT54_09820</name>
</gene>
<evidence type="ECO:0000256" key="1">
    <source>
        <dbReference type="SAM" id="MobiDB-lite"/>
    </source>
</evidence>
<dbReference type="Proteomes" id="UP000251923">
    <property type="component" value="Unassembled WGS sequence"/>
</dbReference>
<protein>
    <submittedName>
        <fullName evidence="2">Uncharacterized protein</fullName>
    </submittedName>
</protein>
<evidence type="ECO:0000313" key="3">
    <source>
        <dbReference type="Proteomes" id="UP000251923"/>
    </source>
</evidence>
<dbReference type="EMBL" id="QMHM01000059">
    <property type="protein sequence ID" value="RAV76547.1"/>
    <property type="molecule type" value="Genomic_DNA"/>
</dbReference>